<dbReference type="OrthoDB" id="425848at2"/>
<evidence type="ECO:0000256" key="1">
    <source>
        <dbReference type="SAM" id="Phobius"/>
    </source>
</evidence>
<dbReference type="eggNOG" id="ENOG5031BER">
    <property type="taxonomic scope" value="Bacteria"/>
</dbReference>
<evidence type="ECO:0000313" key="2">
    <source>
        <dbReference type="EMBL" id="ACK65108.1"/>
    </source>
</evidence>
<keyword evidence="1" id="KW-1133">Transmembrane helix</keyword>
<dbReference type="HOGENOM" id="CLU_126044_1_0_3"/>
<feature type="transmembrane region" description="Helical" evidence="1">
    <location>
        <begin position="21"/>
        <end position="42"/>
    </location>
</feature>
<feature type="transmembrane region" description="Helical" evidence="1">
    <location>
        <begin position="62"/>
        <end position="85"/>
    </location>
</feature>
<name>B7K0W7_RIPO1</name>
<dbReference type="KEGG" id="cyp:PCC8801_1033"/>
<keyword evidence="1" id="KW-0472">Membrane</keyword>
<keyword evidence="1" id="KW-0812">Transmembrane</keyword>
<accession>B7K0W7</accession>
<keyword evidence="3" id="KW-1185">Reference proteome</keyword>
<sequence length="126" mass="15015">MNKSDPILPQQVQRLYQFNLYGRWLFVLFCWLTLGLFSVWRLRGEFVLWYEDFTWVALRYGLAFNLTPAFSLFFCIGVTGSVLVWQSCHIVRGLSPREKLRLENQVIKIQKSGPSHPLWKWIFKNN</sequence>
<dbReference type="Proteomes" id="UP000008204">
    <property type="component" value="Chromosome"/>
</dbReference>
<gene>
    <name evidence="2" type="ordered locus">PCC8801_1033</name>
</gene>
<dbReference type="EMBL" id="CP001287">
    <property type="protein sequence ID" value="ACK65108.1"/>
    <property type="molecule type" value="Genomic_DNA"/>
</dbReference>
<dbReference type="AlphaFoldDB" id="B7K0W7"/>
<dbReference type="STRING" id="41431.PCC8801_1033"/>
<evidence type="ECO:0000313" key="3">
    <source>
        <dbReference type="Proteomes" id="UP000008204"/>
    </source>
</evidence>
<dbReference type="RefSeq" id="WP_012594383.1">
    <property type="nucleotide sequence ID" value="NC_011726.1"/>
</dbReference>
<protein>
    <submittedName>
        <fullName evidence="2">Uncharacterized protein</fullName>
    </submittedName>
</protein>
<reference evidence="3" key="1">
    <citation type="journal article" date="2011" name="MBio">
        <title>Novel metabolic attributes of the genus Cyanothece, comprising a group of unicellular nitrogen-fixing Cyanobacteria.</title>
        <authorList>
            <person name="Bandyopadhyay A."/>
            <person name="Elvitigala T."/>
            <person name="Welsh E."/>
            <person name="Stockel J."/>
            <person name="Liberton M."/>
            <person name="Min H."/>
            <person name="Sherman L.A."/>
            <person name="Pakrasi H.B."/>
        </authorList>
    </citation>
    <scope>NUCLEOTIDE SEQUENCE [LARGE SCALE GENOMIC DNA]</scope>
    <source>
        <strain evidence="3">PCC 8801</strain>
    </source>
</reference>
<proteinExistence type="predicted"/>
<organism evidence="2 3">
    <name type="scientific">Rippkaea orientalis (strain PCC 8801 / RF-1)</name>
    <name type="common">Cyanothece sp. (strain PCC 8801)</name>
    <dbReference type="NCBI Taxonomy" id="41431"/>
    <lineage>
        <taxon>Bacteria</taxon>
        <taxon>Bacillati</taxon>
        <taxon>Cyanobacteriota</taxon>
        <taxon>Cyanophyceae</taxon>
        <taxon>Oscillatoriophycideae</taxon>
        <taxon>Chroococcales</taxon>
        <taxon>Aphanothecaceae</taxon>
        <taxon>Rippkaea</taxon>
        <taxon>Rippkaea orientalis</taxon>
    </lineage>
</organism>